<dbReference type="EMBL" id="QKLU01000004">
    <property type="protein sequence ID" value="PYF74386.1"/>
    <property type="molecule type" value="Genomic_DNA"/>
</dbReference>
<gene>
    <name evidence="2" type="ORF">B0O44_104557</name>
</gene>
<proteinExistence type="predicted"/>
<evidence type="ECO:0000313" key="3">
    <source>
        <dbReference type="Proteomes" id="UP000248198"/>
    </source>
</evidence>
<evidence type="ECO:0000313" key="2">
    <source>
        <dbReference type="EMBL" id="PYF74386.1"/>
    </source>
</evidence>
<comment type="caution">
    <text evidence="2">The sequence shown here is derived from an EMBL/GenBank/DDBJ whole genome shotgun (WGS) entry which is preliminary data.</text>
</comment>
<feature type="signal peptide" evidence="1">
    <location>
        <begin position="1"/>
        <end position="24"/>
    </location>
</feature>
<keyword evidence="1" id="KW-0732">Signal</keyword>
<keyword evidence="3" id="KW-1185">Reference proteome</keyword>
<dbReference type="RefSeq" id="WP_110831648.1">
    <property type="nucleotide sequence ID" value="NZ_QKLU01000004.1"/>
</dbReference>
<reference evidence="2 3" key="1">
    <citation type="submission" date="2018-06" db="EMBL/GenBank/DDBJ databases">
        <title>Genomic Encyclopedia of Archaeal and Bacterial Type Strains, Phase II (KMG-II): from individual species to whole genera.</title>
        <authorList>
            <person name="Goeker M."/>
        </authorList>
    </citation>
    <scope>NUCLEOTIDE SEQUENCE [LARGE SCALE GENOMIC DNA]</scope>
    <source>
        <strain evidence="2 3">DSM 27372</strain>
    </source>
</reference>
<name>A0A318UDA7_9SPHI</name>
<evidence type="ECO:0000256" key="1">
    <source>
        <dbReference type="SAM" id="SignalP"/>
    </source>
</evidence>
<sequence length="137" mass="15077">MKNLRTKIMLILMTGLLMSLNASASSVLPKSNAYTIVRNFLCFDVQGTLIGPPPSTYTPGGSLNFTWYGDPIPAGAYYYIDDYNIEYQRTGRAGNEFGTIAIPMTAFGGPGNHTVGIVYWENGILLNYVYPITVTLY</sequence>
<accession>A0A318UDA7</accession>
<feature type="chain" id="PRO_5016404623" evidence="1">
    <location>
        <begin position="25"/>
        <end position="137"/>
    </location>
</feature>
<protein>
    <submittedName>
        <fullName evidence="2">Uncharacterized protein</fullName>
    </submittedName>
</protein>
<organism evidence="2 3">
    <name type="scientific">Pedobacter nutrimenti</name>
    <dbReference type="NCBI Taxonomy" id="1241337"/>
    <lineage>
        <taxon>Bacteria</taxon>
        <taxon>Pseudomonadati</taxon>
        <taxon>Bacteroidota</taxon>
        <taxon>Sphingobacteriia</taxon>
        <taxon>Sphingobacteriales</taxon>
        <taxon>Sphingobacteriaceae</taxon>
        <taxon>Pedobacter</taxon>
    </lineage>
</organism>
<dbReference type="Proteomes" id="UP000248198">
    <property type="component" value="Unassembled WGS sequence"/>
</dbReference>
<dbReference type="AlphaFoldDB" id="A0A318UDA7"/>